<accession>A0AAD6XXA7</accession>
<protein>
    <recommendedName>
        <fullName evidence="4">Protein kinase domain-containing protein</fullName>
    </recommendedName>
</protein>
<dbReference type="InterPro" id="IPR011009">
    <property type="entry name" value="Kinase-like_dom_sf"/>
</dbReference>
<evidence type="ECO:0000313" key="2">
    <source>
        <dbReference type="EMBL" id="KAJ7094720.1"/>
    </source>
</evidence>
<organism evidence="2 3">
    <name type="scientific">Mycena belliarum</name>
    <dbReference type="NCBI Taxonomy" id="1033014"/>
    <lineage>
        <taxon>Eukaryota</taxon>
        <taxon>Fungi</taxon>
        <taxon>Dikarya</taxon>
        <taxon>Basidiomycota</taxon>
        <taxon>Agaricomycotina</taxon>
        <taxon>Agaricomycetes</taxon>
        <taxon>Agaricomycetidae</taxon>
        <taxon>Agaricales</taxon>
        <taxon>Marasmiineae</taxon>
        <taxon>Mycenaceae</taxon>
        <taxon>Mycena</taxon>
    </lineage>
</organism>
<feature type="region of interest" description="Disordered" evidence="1">
    <location>
        <begin position="388"/>
        <end position="445"/>
    </location>
</feature>
<name>A0AAD6XXA7_9AGAR</name>
<feature type="region of interest" description="Disordered" evidence="1">
    <location>
        <begin position="346"/>
        <end position="369"/>
    </location>
</feature>
<dbReference type="SUPFAM" id="SSF56112">
    <property type="entry name" value="Protein kinase-like (PK-like)"/>
    <property type="match status" value="1"/>
</dbReference>
<dbReference type="AlphaFoldDB" id="A0AAD6XXA7"/>
<feature type="compositionally biased region" description="Pro residues" evidence="1">
    <location>
        <begin position="14"/>
        <end position="23"/>
    </location>
</feature>
<feature type="compositionally biased region" description="Polar residues" evidence="1">
    <location>
        <begin position="303"/>
        <end position="320"/>
    </location>
</feature>
<dbReference type="Gene3D" id="1.10.510.10">
    <property type="entry name" value="Transferase(Phosphotransferase) domain 1"/>
    <property type="match status" value="1"/>
</dbReference>
<keyword evidence="3" id="KW-1185">Reference proteome</keyword>
<evidence type="ECO:0008006" key="4">
    <source>
        <dbReference type="Google" id="ProtNLM"/>
    </source>
</evidence>
<dbReference type="Proteomes" id="UP001222325">
    <property type="component" value="Unassembled WGS sequence"/>
</dbReference>
<dbReference type="EMBL" id="JARJCN010000014">
    <property type="protein sequence ID" value="KAJ7094720.1"/>
    <property type="molecule type" value="Genomic_DNA"/>
</dbReference>
<feature type="region of interest" description="Disordered" evidence="1">
    <location>
        <begin position="1"/>
        <end position="62"/>
    </location>
</feature>
<proteinExistence type="predicted"/>
<comment type="caution">
    <text evidence="2">The sequence shown here is derived from an EMBL/GenBank/DDBJ whole genome shotgun (WGS) entry which is preliminary data.</text>
</comment>
<gene>
    <name evidence="2" type="ORF">B0H15DRAFT_947108</name>
</gene>
<feature type="compositionally biased region" description="Basic and acidic residues" evidence="1">
    <location>
        <begin position="422"/>
        <end position="436"/>
    </location>
</feature>
<reference evidence="2" key="1">
    <citation type="submission" date="2023-03" db="EMBL/GenBank/DDBJ databases">
        <title>Massive genome expansion in bonnet fungi (Mycena s.s.) driven by repeated elements and novel gene families across ecological guilds.</title>
        <authorList>
            <consortium name="Lawrence Berkeley National Laboratory"/>
            <person name="Harder C.B."/>
            <person name="Miyauchi S."/>
            <person name="Viragh M."/>
            <person name="Kuo A."/>
            <person name="Thoen E."/>
            <person name="Andreopoulos B."/>
            <person name="Lu D."/>
            <person name="Skrede I."/>
            <person name="Drula E."/>
            <person name="Henrissat B."/>
            <person name="Morin E."/>
            <person name="Kohler A."/>
            <person name="Barry K."/>
            <person name="LaButti K."/>
            <person name="Morin E."/>
            <person name="Salamov A."/>
            <person name="Lipzen A."/>
            <person name="Mereny Z."/>
            <person name="Hegedus B."/>
            <person name="Baldrian P."/>
            <person name="Stursova M."/>
            <person name="Weitz H."/>
            <person name="Taylor A."/>
            <person name="Grigoriev I.V."/>
            <person name="Nagy L.G."/>
            <person name="Martin F."/>
            <person name="Kauserud H."/>
        </authorList>
    </citation>
    <scope>NUCLEOTIDE SEQUENCE</scope>
    <source>
        <strain evidence="2">CBHHK173m</strain>
    </source>
</reference>
<evidence type="ECO:0000313" key="3">
    <source>
        <dbReference type="Proteomes" id="UP001222325"/>
    </source>
</evidence>
<evidence type="ECO:0000256" key="1">
    <source>
        <dbReference type="SAM" id="MobiDB-lite"/>
    </source>
</evidence>
<feature type="compositionally biased region" description="Low complexity" evidence="1">
    <location>
        <begin position="355"/>
        <end position="365"/>
    </location>
</feature>
<sequence>MIDDPTNVSSSLPLTPPLSPCPRGPRRSTRTQCGHPPLLSRGDGELAQGSLEGAASGSHGRATGAADSVAMRARACARTTAGCLDVMGTLRLALSLPAEGPDRVLSDKLQSAEEIGYGNWGTSTLYSLFHSGPIDPPLRRQRMALSSKGGPRLTRRQLRQALQETKNAVKLVHRSQTSTTAAHVKSLWNEMKIFLRKRGVVRSDIKPTNILLSSENNSFLVDVAFADKYDIQSGTASLMGHPWPYLSPERARGLSHDTRKSDFATKADLEKHWARTLRGKWDPTKLASPWSSTAKEDVAPSGLDSSSSKAGDTGQRSITNAAKGHHVEGNVVVQVPARKRVPVPPVVDLSPIKGSPQASPPASSAKHNVMSLTAAAAHSRRPLAAIGARRENLPQPPRVASKDTTPKIRPLADLTGANRNNHTKEQKKRDSVKDRGASGSGRSSG</sequence>
<feature type="region of interest" description="Disordered" evidence="1">
    <location>
        <begin position="284"/>
        <end position="323"/>
    </location>
</feature>